<evidence type="ECO:0000313" key="1">
    <source>
        <dbReference type="EMBL" id="WRQ86893.1"/>
    </source>
</evidence>
<reference evidence="1 2" key="1">
    <citation type="submission" date="2023-12" db="EMBL/GenBank/DDBJ databases">
        <title>Description of an unclassified Opitutus bacterium of Verrucomicrobiota.</title>
        <authorList>
            <person name="Zhang D.-F."/>
        </authorList>
    </citation>
    <scope>NUCLEOTIDE SEQUENCE [LARGE SCALE GENOMIC DNA]</scope>
    <source>
        <strain evidence="1 2">WL0086</strain>
    </source>
</reference>
<dbReference type="EMBL" id="CP139781">
    <property type="protein sequence ID" value="WRQ86893.1"/>
    <property type="molecule type" value="Genomic_DNA"/>
</dbReference>
<dbReference type="Proteomes" id="UP000738431">
    <property type="component" value="Chromosome"/>
</dbReference>
<sequence length="65" mass="7259">METTTATTTKACATCSHFKTTDATEGECRRRAPQTIAFNVDDDVKFESRFPTTKASDWCGEYEQA</sequence>
<protein>
    <recommendedName>
        <fullName evidence="3">Benzylsuccinate synthase</fullName>
    </recommendedName>
</protein>
<keyword evidence="2" id="KW-1185">Reference proteome</keyword>
<gene>
    <name evidence="1" type="ORF">K1X11_018935</name>
</gene>
<accession>A0ABZ1C586</accession>
<organism evidence="1 2">
    <name type="scientific">Actomonas aquatica</name>
    <dbReference type="NCBI Taxonomy" id="2866162"/>
    <lineage>
        <taxon>Bacteria</taxon>
        <taxon>Pseudomonadati</taxon>
        <taxon>Verrucomicrobiota</taxon>
        <taxon>Opitutia</taxon>
        <taxon>Opitutales</taxon>
        <taxon>Opitutaceae</taxon>
        <taxon>Actomonas</taxon>
    </lineage>
</organism>
<evidence type="ECO:0008006" key="3">
    <source>
        <dbReference type="Google" id="ProtNLM"/>
    </source>
</evidence>
<dbReference type="RefSeq" id="WP_221030728.1">
    <property type="nucleotide sequence ID" value="NZ_CP139781.1"/>
</dbReference>
<evidence type="ECO:0000313" key="2">
    <source>
        <dbReference type="Proteomes" id="UP000738431"/>
    </source>
</evidence>
<name>A0ABZ1C586_9BACT</name>
<proteinExistence type="predicted"/>